<comment type="caution">
    <text evidence="1">The sequence shown here is derived from an EMBL/GenBank/DDBJ whole genome shotgun (WGS) entry which is preliminary data.</text>
</comment>
<dbReference type="Proteomes" id="UP000011016">
    <property type="component" value="Unassembled WGS sequence"/>
</dbReference>
<dbReference type="AlphaFoldDB" id="I7KJY8"/>
<organism evidence="1 4">
    <name type="scientific">Corynebacterium otitidis ATCC 51513</name>
    <dbReference type="NCBI Taxonomy" id="883169"/>
    <lineage>
        <taxon>Bacteria</taxon>
        <taxon>Bacillati</taxon>
        <taxon>Actinomycetota</taxon>
        <taxon>Actinomycetes</taxon>
        <taxon>Mycobacteriales</taxon>
        <taxon>Corynebacteriaceae</taxon>
        <taxon>Corynebacterium</taxon>
    </lineage>
</organism>
<name>I7KJY8_9CORY</name>
<reference evidence="2 3" key="2">
    <citation type="submission" date="2012-08" db="EMBL/GenBank/DDBJ databases">
        <title>The Genome Sequence of Turicella otitidis ATCC 51513.</title>
        <authorList>
            <consortium name="The Broad Institute Genome Sequencing Platform"/>
            <person name="Earl A."/>
            <person name="Ward D."/>
            <person name="Feldgarden M."/>
            <person name="Gevers D."/>
            <person name="Huys G."/>
            <person name="Walker B."/>
            <person name="Young S.K."/>
            <person name="Zeng Q."/>
            <person name="Gargeya S."/>
            <person name="Fitzgerald M."/>
            <person name="Haas B."/>
            <person name="Abouelleil A."/>
            <person name="Alvarado L."/>
            <person name="Arachchi H.M."/>
            <person name="Berlin A.M."/>
            <person name="Chapman S.B."/>
            <person name="Goldberg J."/>
            <person name="Griggs A."/>
            <person name="Gujja S."/>
            <person name="Hansen M."/>
            <person name="Howarth C."/>
            <person name="Imamovic A."/>
            <person name="Larimer J."/>
            <person name="McCowen C."/>
            <person name="Montmayeur A."/>
            <person name="Murphy C."/>
            <person name="Neiman D."/>
            <person name="Pearson M."/>
            <person name="Priest M."/>
            <person name="Roberts A."/>
            <person name="Saif S."/>
            <person name="Shea T."/>
            <person name="Sisk P."/>
            <person name="Sykes S."/>
            <person name="Wortman J."/>
            <person name="Nusbaum C."/>
            <person name="Birren B."/>
        </authorList>
    </citation>
    <scope>NUCLEOTIDE SEQUENCE [LARGE SCALE GENOMIC DNA]</scope>
    <source>
        <strain evidence="2 3">ATCC 51513</strain>
    </source>
</reference>
<dbReference type="RefSeq" id="WP_004601677.1">
    <property type="nucleotide sequence ID" value="NZ_HF541868.1"/>
</dbReference>
<accession>I7KJY8</accession>
<evidence type="ECO:0000313" key="2">
    <source>
        <dbReference type="EMBL" id="EJZ81269.1"/>
    </source>
</evidence>
<dbReference type="EMBL" id="AHAE01000084">
    <property type="protein sequence ID" value="EJZ81269.1"/>
    <property type="molecule type" value="Genomic_DNA"/>
</dbReference>
<dbReference type="EMBL" id="CAJZ01000180">
    <property type="protein sequence ID" value="CCI83965.1"/>
    <property type="molecule type" value="Genomic_DNA"/>
</dbReference>
<reference evidence="1 4" key="1">
    <citation type="journal article" date="2012" name="J. Bacteriol.">
        <title>Draft Genome Sequence of Turicella otitidis ATCC 51513, Isolated from Middle Ear Fluid from a Child with Otitis Media.</title>
        <authorList>
            <person name="Brinkrolf K."/>
            <person name="Schneider J."/>
            <person name="Knecht M."/>
            <person name="Ruckert C."/>
            <person name="Tauch A."/>
        </authorList>
    </citation>
    <scope>NUCLEOTIDE SEQUENCE [LARGE SCALE GENOMIC DNA]</scope>
    <source>
        <strain evidence="1 4">ATCC 51513</strain>
    </source>
</reference>
<sequence length="99" mass="9863">MSGPPRGLSLEALLGLADEVCELTGASVRSIAALAAAAATTEARLHGVPLHESATQAAASLAEVIRRTAPLSTTRATALLASLAAEVLTRLNDAPPPAG</sequence>
<proteinExistence type="predicted"/>
<evidence type="ECO:0000313" key="1">
    <source>
        <dbReference type="EMBL" id="CCI83965.1"/>
    </source>
</evidence>
<evidence type="ECO:0000313" key="4">
    <source>
        <dbReference type="Proteomes" id="UP000011016"/>
    </source>
</evidence>
<protein>
    <submittedName>
        <fullName evidence="1">Uncharacterized protein</fullName>
    </submittedName>
</protein>
<dbReference type="STRING" id="29321.AAV33_04515"/>
<dbReference type="PATRIC" id="fig|883169.3.peg.1725"/>
<dbReference type="HOGENOM" id="CLU_181625_1_0_11"/>
<gene>
    <name evidence="1" type="ORF">BN46_1240</name>
    <name evidence="2" type="ORF">HMPREF9719_01787</name>
</gene>
<evidence type="ECO:0000313" key="3">
    <source>
        <dbReference type="Proteomes" id="UP000006078"/>
    </source>
</evidence>
<dbReference type="Proteomes" id="UP000006078">
    <property type="component" value="Unassembled WGS sequence"/>
</dbReference>
<keyword evidence="3" id="KW-1185">Reference proteome</keyword>